<reference evidence="2" key="1">
    <citation type="submission" date="2023-07" db="EMBL/GenBank/DDBJ databases">
        <authorList>
            <person name="Kim M.K."/>
        </authorList>
    </citation>
    <scope>NUCLEOTIDE SEQUENCE</scope>
    <source>
        <strain evidence="2">ASUV-10-1</strain>
    </source>
</reference>
<dbReference type="EMBL" id="JAUQSY010000009">
    <property type="protein sequence ID" value="MDO7876118.1"/>
    <property type="molecule type" value="Genomic_DNA"/>
</dbReference>
<dbReference type="Proteomes" id="UP001176429">
    <property type="component" value="Unassembled WGS sequence"/>
</dbReference>
<proteinExistence type="predicted"/>
<accession>A0ABT9BHX2</accession>
<feature type="domain" description="Secretion system C-terminal sorting" evidence="1">
    <location>
        <begin position="7"/>
        <end position="82"/>
    </location>
</feature>
<evidence type="ECO:0000313" key="3">
    <source>
        <dbReference type="Proteomes" id="UP001176429"/>
    </source>
</evidence>
<protein>
    <submittedName>
        <fullName evidence="2">T9SS type A sorting domain-containing protein</fullName>
    </submittedName>
</protein>
<gene>
    <name evidence="2" type="ORF">Q5H93_15345</name>
</gene>
<dbReference type="RefSeq" id="WP_305007470.1">
    <property type="nucleotide sequence ID" value="NZ_JAUQSY010000009.1"/>
</dbReference>
<dbReference type="InterPro" id="IPR026444">
    <property type="entry name" value="Secre_tail"/>
</dbReference>
<comment type="caution">
    <text evidence="2">The sequence shown here is derived from an EMBL/GenBank/DDBJ whole genome shotgun (WGS) entry which is preliminary data.</text>
</comment>
<dbReference type="Gene3D" id="2.60.40.4070">
    <property type="match status" value="1"/>
</dbReference>
<organism evidence="2 3">
    <name type="scientific">Hymenobacter aranciens</name>
    <dbReference type="NCBI Taxonomy" id="3063996"/>
    <lineage>
        <taxon>Bacteria</taxon>
        <taxon>Pseudomonadati</taxon>
        <taxon>Bacteroidota</taxon>
        <taxon>Cytophagia</taxon>
        <taxon>Cytophagales</taxon>
        <taxon>Hymenobacteraceae</taxon>
        <taxon>Hymenobacter</taxon>
    </lineage>
</organism>
<dbReference type="NCBIfam" id="TIGR04183">
    <property type="entry name" value="Por_Secre_tail"/>
    <property type="match status" value="1"/>
</dbReference>
<keyword evidence="3" id="KW-1185">Reference proteome</keyword>
<name>A0ABT9BHX2_9BACT</name>
<sequence>MGLIVAPNPVAGRATISYSVAAGSEQVRIALTDLLGREVRVLENGPKAAGTQTLDLNAANLAAGTYLVKVQQGARTATRKVVLL</sequence>
<evidence type="ECO:0000259" key="1">
    <source>
        <dbReference type="Pfam" id="PF18962"/>
    </source>
</evidence>
<dbReference type="Pfam" id="PF18962">
    <property type="entry name" value="Por_Secre_tail"/>
    <property type="match status" value="1"/>
</dbReference>
<evidence type="ECO:0000313" key="2">
    <source>
        <dbReference type="EMBL" id="MDO7876118.1"/>
    </source>
</evidence>